<feature type="transmembrane region" description="Helical" evidence="5">
    <location>
        <begin position="129"/>
        <end position="147"/>
    </location>
</feature>
<feature type="transmembrane region" description="Helical" evidence="5">
    <location>
        <begin position="232"/>
        <end position="248"/>
    </location>
</feature>
<dbReference type="Pfam" id="PF04932">
    <property type="entry name" value="Wzy_C"/>
    <property type="match status" value="1"/>
</dbReference>
<dbReference type="InterPro" id="IPR051533">
    <property type="entry name" value="WaaL-like"/>
</dbReference>
<reference evidence="7 8" key="1">
    <citation type="journal article" date="2015" name="Nature">
        <title>rRNA introns, odd ribosomes, and small enigmatic genomes across a large radiation of phyla.</title>
        <authorList>
            <person name="Brown C.T."/>
            <person name="Hug L.A."/>
            <person name="Thomas B.C."/>
            <person name="Sharon I."/>
            <person name="Castelle C.J."/>
            <person name="Singh A."/>
            <person name="Wilkins M.J."/>
            <person name="Williams K.H."/>
            <person name="Banfield J.F."/>
        </authorList>
    </citation>
    <scope>NUCLEOTIDE SEQUENCE [LARGE SCALE GENOMIC DNA]</scope>
</reference>
<sequence>MQKFLSLLEDNFKYLIATLIVIIPLYPKFPFVRIPGIYVSIRFEDFLLLILAAVTLVKIILRLKEFVKDSILRSFLVFFLIGATSLISGIFLTRTVTPGIGFLHLARRLEYLIPLFAVWAFLPVRNIEFYVKTLMLTVFIIFVYGVGQRYLNFPVIITQNEEYSKGVALRWIPGSHINSTFAGHYDLASFLVLILPIFISLLFIYKDKISRIFLFATALFGLWLLTNSVSRISVISYLVSSTLALVLLKKYKEVFLVIFVSLIFFFSSQALLGRYLNLGVYAQESSPVSVVEDRSTSIRFNVEWPRALRAFIKNPIIGTGYSSIGLATDNDYLRALGEVGILGFSAFILILVRVSEVFYKVRDRLNDFTDIEKGFIAGIIGGFVGILLNAMFIDIFEASKFAIMLWLFIALAVYLIKDKLNEQKI</sequence>
<dbReference type="PANTHER" id="PTHR37422">
    <property type="entry name" value="TEICHURONIC ACID BIOSYNTHESIS PROTEIN TUAE"/>
    <property type="match status" value="1"/>
</dbReference>
<dbReference type="GO" id="GO:0016020">
    <property type="term" value="C:membrane"/>
    <property type="evidence" value="ECO:0007669"/>
    <property type="project" value="UniProtKB-SubCell"/>
</dbReference>
<feature type="transmembrane region" description="Helical" evidence="5">
    <location>
        <begin position="187"/>
        <end position="204"/>
    </location>
</feature>
<evidence type="ECO:0000313" key="7">
    <source>
        <dbReference type="EMBL" id="KKR86824.1"/>
    </source>
</evidence>
<gene>
    <name evidence="7" type="ORF">UU32_C0010G0007</name>
</gene>
<name>A0A0G0UD04_9BACT</name>
<feature type="transmembrane region" description="Helical" evidence="5">
    <location>
        <begin position="399"/>
        <end position="416"/>
    </location>
</feature>
<feature type="transmembrane region" description="Helical" evidence="5">
    <location>
        <begin position="209"/>
        <end position="226"/>
    </location>
</feature>
<feature type="transmembrane region" description="Helical" evidence="5">
    <location>
        <begin position="12"/>
        <end position="34"/>
    </location>
</feature>
<proteinExistence type="predicted"/>
<dbReference type="Proteomes" id="UP000033858">
    <property type="component" value="Unassembled WGS sequence"/>
</dbReference>
<dbReference type="EMBL" id="LCAE01000010">
    <property type="protein sequence ID" value="KKR86824.1"/>
    <property type="molecule type" value="Genomic_DNA"/>
</dbReference>
<comment type="caution">
    <text evidence="7">The sequence shown here is derived from an EMBL/GenBank/DDBJ whole genome shotgun (WGS) entry which is preliminary data.</text>
</comment>
<protein>
    <recommendedName>
        <fullName evidence="6">O-antigen ligase-related domain-containing protein</fullName>
    </recommendedName>
</protein>
<feature type="transmembrane region" description="Helical" evidence="5">
    <location>
        <begin position="105"/>
        <end position="122"/>
    </location>
</feature>
<comment type="subcellular location">
    <subcellularLocation>
        <location evidence="1">Membrane</location>
        <topology evidence="1">Multi-pass membrane protein</topology>
    </subcellularLocation>
</comment>
<feature type="transmembrane region" description="Helical" evidence="5">
    <location>
        <begin position="375"/>
        <end position="393"/>
    </location>
</feature>
<accession>A0A0G0UD04</accession>
<feature type="transmembrane region" description="Helical" evidence="5">
    <location>
        <begin position="332"/>
        <end position="354"/>
    </location>
</feature>
<keyword evidence="4 5" id="KW-0472">Membrane</keyword>
<dbReference type="PANTHER" id="PTHR37422:SF13">
    <property type="entry name" value="LIPOPOLYSACCHARIDE BIOSYNTHESIS PROTEIN PA4999-RELATED"/>
    <property type="match status" value="1"/>
</dbReference>
<organism evidence="7 8">
    <name type="scientific">Candidatus Woesebacteria bacterium GW2011_GWB1_41_10</name>
    <dbReference type="NCBI Taxonomy" id="1618577"/>
    <lineage>
        <taxon>Bacteria</taxon>
        <taxon>Candidatus Woeseibacteriota</taxon>
    </lineage>
</organism>
<feature type="transmembrane region" description="Helical" evidence="5">
    <location>
        <begin position="255"/>
        <end position="276"/>
    </location>
</feature>
<dbReference type="InterPro" id="IPR007016">
    <property type="entry name" value="O-antigen_ligase-rel_domated"/>
</dbReference>
<evidence type="ECO:0000256" key="1">
    <source>
        <dbReference type="ARBA" id="ARBA00004141"/>
    </source>
</evidence>
<evidence type="ECO:0000313" key="8">
    <source>
        <dbReference type="Proteomes" id="UP000033858"/>
    </source>
</evidence>
<feature type="transmembrane region" description="Helical" evidence="5">
    <location>
        <begin position="46"/>
        <end position="63"/>
    </location>
</feature>
<feature type="domain" description="O-antigen ligase-related" evidence="6">
    <location>
        <begin position="217"/>
        <end position="348"/>
    </location>
</feature>
<evidence type="ECO:0000256" key="3">
    <source>
        <dbReference type="ARBA" id="ARBA00022989"/>
    </source>
</evidence>
<evidence type="ECO:0000256" key="2">
    <source>
        <dbReference type="ARBA" id="ARBA00022692"/>
    </source>
</evidence>
<keyword evidence="2 5" id="KW-0812">Transmembrane</keyword>
<dbReference type="AlphaFoldDB" id="A0A0G0UD04"/>
<evidence type="ECO:0000256" key="5">
    <source>
        <dbReference type="SAM" id="Phobius"/>
    </source>
</evidence>
<feature type="transmembrane region" description="Helical" evidence="5">
    <location>
        <begin position="75"/>
        <end position="93"/>
    </location>
</feature>
<keyword evidence="3 5" id="KW-1133">Transmembrane helix</keyword>
<evidence type="ECO:0000256" key="4">
    <source>
        <dbReference type="ARBA" id="ARBA00023136"/>
    </source>
</evidence>
<evidence type="ECO:0000259" key="6">
    <source>
        <dbReference type="Pfam" id="PF04932"/>
    </source>
</evidence>